<feature type="domain" description="UCH37-like C-terminal" evidence="2">
    <location>
        <begin position="22"/>
        <end position="57"/>
    </location>
</feature>
<feature type="compositionally biased region" description="Basic and acidic residues" evidence="1">
    <location>
        <begin position="72"/>
        <end position="81"/>
    </location>
</feature>
<dbReference type="AlphaFoldDB" id="A0A165WTS7"/>
<keyword evidence="4" id="KW-1185">Reference proteome</keyword>
<feature type="region of interest" description="Disordered" evidence="1">
    <location>
        <begin position="66"/>
        <end position="87"/>
    </location>
</feature>
<gene>
    <name evidence="3" type="ORF">FIBSPDRAFT_874978</name>
</gene>
<feature type="non-terminal residue" evidence="3">
    <location>
        <position position="1"/>
    </location>
</feature>
<dbReference type="STRING" id="436010.A0A165WTS7"/>
<dbReference type="EMBL" id="KV417736">
    <property type="protein sequence ID" value="KZP07908.1"/>
    <property type="molecule type" value="Genomic_DNA"/>
</dbReference>
<evidence type="ECO:0000259" key="2">
    <source>
        <dbReference type="Pfam" id="PF18031"/>
    </source>
</evidence>
<protein>
    <recommendedName>
        <fullName evidence="2">UCH37-like C-terminal domain-containing protein</fullName>
    </recommendedName>
</protein>
<dbReference type="InterPro" id="IPR041507">
    <property type="entry name" value="UCH_C"/>
</dbReference>
<organism evidence="3 4">
    <name type="scientific">Athelia psychrophila</name>
    <dbReference type="NCBI Taxonomy" id="1759441"/>
    <lineage>
        <taxon>Eukaryota</taxon>
        <taxon>Fungi</taxon>
        <taxon>Dikarya</taxon>
        <taxon>Basidiomycota</taxon>
        <taxon>Agaricomycotina</taxon>
        <taxon>Agaricomycetes</taxon>
        <taxon>Agaricomycetidae</taxon>
        <taxon>Atheliales</taxon>
        <taxon>Atheliaceae</taxon>
        <taxon>Athelia</taxon>
    </lineage>
</organism>
<accession>A0A165WTS7</accession>
<sequence>TTPFLHCRPSSLQQSGHHAIASELPATLDADNTKRGRWAFENALRWHNHIGLLHTLLARPRSGKLTPAVDAAHTKMRETRQKLPRGS</sequence>
<reference evidence="3 4" key="1">
    <citation type="journal article" date="2016" name="Mol. Biol. Evol.">
        <title>Comparative Genomics of Early-Diverging Mushroom-Forming Fungi Provides Insights into the Origins of Lignocellulose Decay Capabilities.</title>
        <authorList>
            <person name="Nagy L.G."/>
            <person name="Riley R."/>
            <person name="Tritt A."/>
            <person name="Adam C."/>
            <person name="Daum C."/>
            <person name="Floudas D."/>
            <person name="Sun H."/>
            <person name="Yadav J.S."/>
            <person name="Pangilinan J."/>
            <person name="Larsson K.H."/>
            <person name="Matsuura K."/>
            <person name="Barry K."/>
            <person name="Labutti K."/>
            <person name="Kuo R."/>
            <person name="Ohm R.A."/>
            <person name="Bhattacharya S.S."/>
            <person name="Shirouzu T."/>
            <person name="Yoshinaga Y."/>
            <person name="Martin F.M."/>
            <person name="Grigoriev I.V."/>
            <person name="Hibbett D.S."/>
        </authorList>
    </citation>
    <scope>NUCLEOTIDE SEQUENCE [LARGE SCALE GENOMIC DNA]</scope>
    <source>
        <strain evidence="3 4">CBS 109695</strain>
    </source>
</reference>
<dbReference type="Proteomes" id="UP000076532">
    <property type="component" value="Unassembled WGS sequence"/>
</dbReference>
<evidence type="ECO:0000313" key="3">
    <source>
        <dbReference type="EMBL" id="KZP07908.1"/>
    </source>
</evidence>
<dbReference type="Pfam" id="PF18031">
    <property type="entry name" value="UCH_C"/>
    <property type="match status" value="1"/>
</dbReference>
<proteinExistence type="predicted"/>
<evidence type="ECO:0000313" key="4">
    <source>
        <dbReference type="Proteomes" id="UP000076532"/>
    </source>
</evidence>
<name>A0A165WTS7_9AGAM</name>
<evidence type="ECO:0000256" key="1">
    <source>
        <dbReference type="SAM" id="MobiDB-lite"/>
    </source>
</evidence>